<evidence type="ECO:0000256" key="1">
    <source>
        <dbReference type="SAM" id="Phobius"/>
    </source>
</evidence>
<keyword evidence="1" id="KW-1133">Transmembrane helix</keyword>
<name>A0A699GXD3_TANCI</name>
<comment type="caution">
    <text evidence="2">The sequence shown here is derived from an EMBL/GenBank/DDBJ whole genome shotgun (WGS) entry which is preliminary data.</text>
</comment>
<feature type="transmembrane region" description="Helical" evidence="1">
    <location>
        <begin position="76"/>
        <end position="95"/>
    </location>
</feature>
<proteinExistence type="predicted"/>
<protein>
    <submittedName>
        <fullName evidence="2">Protein QUIRKY-like</fullName>
    </submittedName>
</protein>
<dbReference type="EMBL" id="BKCJ010061616">
    <property type="protein sequence ID" value="GEW51451.1"/>
    <property type="molecule type" value="Genomic_DNA"/>
</dbReference>
<reference evidence="2" key="1">
    <citation type="journal article" date="2019" name="Sci. Rep.">
        <title>Draft genome of Tanacetum cinerariifolium, the natural source of mosquito coil.</title>
        <authorList>
            <person name="Yamashiro T."/>
            <person name="Shiraishi A."/>
            <person name="Satake H."/>
            <person name="Nakayama K."/>
        </authorList>
    </citation>
    <scope>NUCLEOTIDE SEQUENCE</scope>
</reference>
<keyword evidence="1" id="KW-0812">Transmembrane</keyword>
<sequence>MECNSDLEWYDKDSLLLGEKLDGLSTAAEPFEEPSILSVEYRVGPNKDDILGRCKLPLQYVERRHNCLTPMKPNDVLIVLFGLTLPPLCLCVVLAKGEYTPVKLCVIQS</sequence>
<dbReference type="AlphaFoldDB" id="A0A699GXD3"/>
<evidence type="ECO:0000313" key="2">
    <source>
        <dbReference type="EMBL" id="GEW51451.1"/>
    </source>
</evidence>
<accession>A0A699GXD3</accession>
<gene>
    <name evidence="2" type="ORF">Tci_223427</name>
</gene>
<organism evidence="2">
    <name type="scientific">Tanacetum cinerariifolium</name>
    <name type="common">Dalmatian daisy</name>
    <name type="synonym">Chrysanthemum cinerariifolium</name>
    <dbReference type="NCBI Taxonomy" id="118510"/>
    <lineage>
        <taxon>Eukaryota</taxon>
        <taxon>Viridiplantae</taxon>
        <taxon>Streptophyta</taxon>
        <taxon>Embryophyta</taxon>
        <taxon>Tracheophyta</taxon>
        <taxon>Spermatophyta</taxon>
        <taxon>Magnoliopsida</taxon>
        <taxon>eudicotyledons</taxon>
        <taxon>Gunneridae</taxon>
        <taxon>Pentapetalae</taxon>
        <taxon>asterids</taxon>
        <taxon>campanulids</taxon>
        <taxon>Asterales</taxon>
        <taxon>Asteraceae</taxon>
        <taxon>Asteroideae</taxon>
        <taxon>Anthemideae</taxon>
        <taxon>Anthemidinae</taxon>
        <taxon>Tanacetum</taxon>
    </lineage>
</organism>
<keyword evidence="1" id="KW-0472">Membrane</keyword>